<gene>
    <name evidence="2" type="ORF">QBD03_04565</name>
</gene>
<dbReference type="EMBL" id="CP122959">
    <property type="protein sequence ID" value="WGI19987.1"/>
    <property type="molecule type" value="Genomic_DNA"/>
</dbReference>
<dbReference type="PANTHER" id="PTHR32502">
    <property type="entry name" value="N-ACETYLGALACTOSAMINE PERMEASE II COMPONENT-RELATED"/>
    <property type="match status" value="1"/>
</dbReference>
<protein>
    <submittedName>
        <fullName evidence="2">PTS system mannose/fructose/sorbose family transporter subunit IID</fullName>
    </submittedName>
</protein>
<keyword evidence="1" id="KW-0812">Transmembrane</keyword>
<feature type="transmembrane region" description="Helical" evidence="1">
    <location>
        <begin position="237"/>
        <end position="258"/>
    </location>
</feature>
<dbReference type="Pfam" id="PF03613">
    <property type="entry name" value="EIID-AGA"/>
    <property type="match status" value="1"/>
</dbReference>
<dbReference type="PROSITE" id="PS51108">
    <property type="entry name" value="PTS_EIID"/>
    <property type="match status" value="1"/>
</dbReference>
<dbReference type="GO" id="GO:0005886">
    <property type="term" value="C:plasma membrane"/>
    <property type="evidence" value="ECO:0007669"/>
    <property type="project" value="TreeGrafter"/>
</dbReference>
<name>A0AAF0GPK4_LATSK</name>
<dbReference type="Proteomes" id="UP001179858">
    <property type="component" value="Chromosome"/>
</dbReference>
<feature type="transmembrane region" description="Helical" evidence="1">
    <location>
        <begin position="152"/>
        <end position="173"/>
    </location>
</feature>
<dbReference type="AlphaFoldDB" id="A0AAF0GPK4"/>
<proteinExistence type="predicted"/>
<evidence type="ECO:0000256" key="1">
    <source>
        <dbReference type="SAM" id="Phobius"/>
    </source>
</evidence>
<keyword evidence="1" id="KW-0472">Membrane</keyword>
<dbReference type="InterPro" id="IPR004704">
    <property type="entry name" value="PTS_IID_man"/>
</dbReference>
<organism evidence="2 3">
    <name type="scientific">Latilactobacillus sakei</name>
    <name type="common">Lactobacillus sakei</name>
    <dbReference type="NCBI Taxonomy" id="1599"/>
    <lineage>
        <taxon>Bacteria</taxon>
        <taxon>Bacillati</taxon>
        <taxon>Bacillota</taxon>
        <taxon>Bacilli</taxon>
        <taxon>Lactobacillales</taxon>
        <taxon>Lactobacillaceae</taxon>
        <taxon>Latilactobacillus</taxon>
    </lineage>
</organism>
<dbReference type="GO" id="GO:0009401">
    <property type="term" value="P:phosphoenolpyruvate-dependent sugar phosphotransferase system"/>
    <property type="evidence" value="ECO:0007669"/>
    <property type="project" value="InterPro"/>
</dbReference>
<accession>A0AAF0GPK4</accession>
<reference evidence="2" key="1">
    <citation type="submission" date="2023-04" db="EMBL/GenBank/DDBJ databases">
        <title>Novel strain of Lactilactobacillus sakei and use thereof.</title>
        <authorList>
            <person name="Kim S.Y."/>
        </authorList>
    </citation>
    <scope>NUCLEOTIDE SEQUENCE</scope>
    <source>
        <strain evidence="2">HUP1</strain>
    </source>
</reference>
<evidence type="ECO:0000313" key="3">
    <source>
        <dbReference type="Proteomes" id="UP001179858"/>
    </source>
</evidence>
<feature type="transmembrane region" description="Helical" evidence="1">
    <location>
        <begin position="194"/>
        <end position="217"/>
    </location>
</feature>
<evidence type="ECO:0000313" key="2">
    <source>
        <dbReference type="EMBL" id="WGI19987.1"/>
    </source>
</evidence>
<sequence>MTNPTETKVLSTKLDKKERKLLWKLFWRSNYLMFCASYTKQQGITYSWVMEPFLENIYGKGTDAFYAAMARHQDFYNTNTGMNNFIAALTISMEEENKLATDNGTPFDETSISALKTALMGPLAGIGDSVYLSVIRVVATGVALGLSQQGNILGPILFLVVASIPNALIRWFGGVLGYKSGGAFISKAMKSGSFNAITKGCTVLGLIMTGAMTAQFVTFTTTFSQKIGGTEFNLQQILDSILPGLLPLTLTMLCFAYLRKHNRPVRALLTVFLIAIVLTVLGITG</sequence>
<dbReference type="RefSeq" id="WP_280103275.1">
    <property type="nucleotide sequence ID" value="NZ_CP122959.1"/>
</dbReference>
<dbReference type="PANTHER" id="PTHR32502:SF23">
    <property type="entry name" value="TRANSPORT PROTEIN, PTS SYSTEM"/>
    <property type="match status" value="1"/>
</dbReference>
<feature type="transmembrane region" description="Helical" evidence="1">
    <location>
        <begin position="265"/>
        <end position="284"/>
    </location>
</feature>
<dbReference type="InterPro" id="IPR050303">
    <property type="entry name" value="GatZ_KbaZ_carbometab"/>
</dbReference>
<keyword evidence="1" id="KW-1133">Transmembrane helix</keyword>